<dbReference type="PANTHER" id="PTHR14919:SF0">
    <property type="entry name" value="SPERM FLAGELLAR PROTEIN 2"/>
    <property type="match status" value="1"/>
</dbReference>
<evidence type="ECO:0000259" key="3">
    <source>
        <dbReference type="Pfam" id="PF22946"/>
    </source>
</evidence>
<evidence type="ECO:0000256" key="1">
    <source>
        <dbReference type="SAM" id="Coils"/>
    </source>
</evidence>
<evidence type="ECO:0000256" key="2">
    <source>
        <dbReference type="SAM" id="MobiDB-lite"/>
    </source>
</evidence>
<proteinExistence type="predicted"/>
<dbReference type="InterPro" id="IPR054517">
    <property type="entry name" value="SPEF2_D5"/>
</dbReference>
<dbReference type="PANTHER" id="PTHR14919">
    <property type="entry name" value="KPL2-RELATED"/>
    <property type="match status" value="1"/>
</dbReference>
<dbReference type="Pfam" id="PF22946">
    <property type="entry name" value="SPEF2_D5"/>
    <property type="match status" value="1"/>
</dbReference>
<organism evidence="4 5">
    <name type="scientific">Riccia sorocarpa</name>
    <dbReference type="NCBI Taxonomy" id="122646"/>
    <lineage>
        <taxon>Eukaryota</taxon>
        <taxon>Viridiplantae</taxon>
        <taxon>Streptophyta</taxon>
        <taxon>Embryophyta</taxon>
        <taxon>Marchantiophyta</taxon>
        <taxon>Marchantiopsida</taxon>
        <taxon>Marchantiidae</taxon>
        <taxon>Marchantiales</taxon>
        <taxon>Ricciaceae</taxon>
        <taxon>Riccia</taxon>
    </lineage>
</organism>
<feature type="coiled-coil region" evidence="1">
    <location>
        <begin position="210"/>
        <end position="255"/>
    </location>
</feature>
<dbReference type="Proteomes" id="UP001633002">
    <property type="component" value="Unassembled WGS sequence"/>
</dbReference>
<dbReference type="AlphaFoldDB" id="A0ABD3GA16"/>
<accession>A0ABD3GA16</accession>
<name>A0ABD3GA16_9MARC</name>
<feature type="compositionally biased region" description="Pro residues" evidence="2">
    <location>
        <begin position="135"/>
        <end position="145"/>
    </location>
</feature>
<keyword evidence="5" id="KW-1185">Reference proteome</keyword>
<feature type="domain" description="CPC1/SPEF2" evidence="3">
    <location>
        <begin position="250"/>
        <end position="365"/>
    </location>
</feature>
<feature type="region of interest" description="Disordered" evidence="2">
    <location>
        <begin position="118"/>
        <end position="161"/>
    </location>
</feature>
<dbReference type="InterPro" id="IPR052634">
    <property type="entry name" value="Sperm_flagellar-bone_growth"/>
</dbReference>
<protein>
    <recommendedName>
        <fullName evidence="3">CPC1/SPEF2 domain-containing protein</fullName>
    </recommendedName>
</protein>
<keyword evidence="1" id="KW-0175">Coiled coil</keyword>
<dbReference type="EMBL" id="JBJQOH010000008">
    <property type="protein sequence ID" value="KAL3675037.1"/>
    <property type="molecule type" value="Genomic_DNA"/>
</dbReference>
<sequence>MPSTLWSGKPRAPFPWLKPTNKHLLEEELLARFRTEAERQEYRRKVYAKRVKEEYAKALHAALRTSWHQMEVVEELKEVASTEKDETNKSKAYQEEWTTTQRELDNFDLKREEELELSSVEKVKGKGGKGVGKPPKGPLPKNPPEPGHKLAPQKGKKEPLQKQAETLEMPDLVVMTQKIGEYVEEIKARKAKEIMDKFEQQQTERKATLDKQAEDERLKAEAEKKMMEALAWERVNGEEAIRRRVEEAIAREEEEELFEKRRQEAAALVEARNTEWLEATARDHETFTMMREDFTDEVYQEWMLWEAEKAMKAEQKRLNRLKTCTEIILQLVTMTEIRNDYEDEFNVEMPASTWRGWKTLFIKGHILPCPFWRDDLPRDQAWADPNEVYAKETVTQYLEEQGEWQSMYAIGKNKELGSILWEILGVVDTQPPPIAGPINLTKFKLKMAVVGAPYSGWLKYHSVHLRTIKVTARPA</sequence>
<reference evidence="4 5" key="1">
    <citation type="submission" date="2024-09" db="EMBL/GenBank/DDBJ databases">
        <title>Chromosome-scale assembly of Riccia sorocarpa.</title>
        <authorList>
            <person name="Paukszto L."/>
        </authorList>
    </citation>
    <scope>NUCLEOTIDE SEQUENCE [LARGE SCALE GENOMIC DNA]</scope>
    <source>
        <strain evidence="4">LP-2024</strain>
        <tissue evidence="4">Aerial parts of the thallus</tissue>
    </source>
</reference>
<evidence type="ECO:0000313" key="4">
    <source>
        <dbReference type="EMBL" id="KAL3675037.1"/>
    </source>
</evidence>
<gene>
    <name evidence="4" type="ORF">R1sor_024985</name>
</gene>
<comment type="caution">
    <text evidence="4">The sequence shown here is derived from an EMBL/GenBank/DDBJ whole genome shotgun (WGS) entry which is preliminary data.</text>
</comment>
<evidence type="ECO:0000313" key="5">
    <source>
        <dbReference type="Proteomes" id="UP001633002"/>
    </source>
</evidence>